<dbReference type="InterPro" id="IPR053231">
    <property type="entry name" value="GPCR_LN-TM7"/>
</dbReference>
<protein>
    <recommendedName>
        <fullName evidence="13">G-protein coupled receptor</fullName>
    </recommendedName>
</protein>
<feature type="domain" description="SMB" evidence="10">
    <location>
        <begin position="250"/>
        <end position="291"/>
    </location>
</feature>
<feature type="domain" description="G-protein coupled receptors family 2 profile 2" evidence="8">
    <location>
        <begin position="759"/>
        <end position="930"/>
    </location>
</feature>
<sequence length="961" mass="108206">MLKDTAEDVHGYHGNISSVRLLGNRPTSGVAEIEYGGRWVRLCGTDLRRPIGQLICRHLGFALFCNANGFMEDPQTTAHHANNSYGTLSCYGNETSLFECNLGFTDCLEKTSIMLRCTDKRTSSVRLHGSGMNSDGLLQLRCDPEEDWMTLDTDNHWTRAEGSVVCRQLGFDRLIETDTVSPNFQDAAFEVINVAFNCNLSGISVETTNLLDCEYIDLYLSNVTKRSKFVWVSCGIAITVNDANITLCGTRHSCKGRCGSWHIENGCSCDERCLQFHDCCVDYLEYCHQQNGSRNHQFSPFPGPLNTSFYKCSIASGQVMLVVSKCSNLWEDAVDAGTSFLCHNSVRLATDILARIPVYDNFGIVYANLFCATCNGVSLSDMIPYPISVTNKQPHGRIMITVSMVKQHYNITLGRSRACVFELENDVYQNISTLCDLFFAPVIIHGIRYRNIFCQVDNAYYINKPSQYCFSRNWLELDTSRELEGIKIVNNFLTDETSPFTMNCSNLGEIFDPTVDTCRLVGCPRGSYQVRGSCLLGIPPSDIPQVVLSTSYSAAYQCLQIQLAVHLEIEIRLVSMVKFANVTAPSRGPFVAKVISDSALRSQSIKATLSTISTWPSHLQETFYHQCGISVILMELERNAQISSSCTVDELSLQDLNDFVVADDEPSHILFALRYESLTKTYSLYEPSHECLFNVTSELNCHNKTIIQNHEWRFEDSEMEGTIILKDYDVKLTPSDIYLFDNGSIIVCTDKLNPQLTFLDLFYYVSTTLSLISLALTFLTYLCFPVLRNLPGLCLMNLVAALFFANFTLLFADILVVFPNLCAALAALTHFTWLASFAWMFTLSFNMARTFGYRSPRPFSKDYIKRQMIWFSLLAWGVPAVMVAICVTQHICQCLGKLDVWYGSARICWINGFHGRYYGFVIPVAILLSITICCSYSLLRHCVRVDTQREPFVFAVHNSMT</sequence>
<dbReference type="Pfam" id="PF00530">
    <property type="entry name" value="SRCR"/>
    <property type="match status" value="2"/>
</dbReference>
<evidence type="ECO:0000256" key="4">
    <source>
        <dbReference type="ARBA" id="ARBA00023136"/>
    </source>
</evidence>
<name>A0A2G8L6Q7_STIJA</name>
<accession>A0A2G8L6Q7</accession>
<reference evidence="11 12" key="1">
    <citation type="journal article" date="2017" name="PLoS Biol.">
        <title>The sea cucumber genome provides insights into morphological evolution and visceral regeneration.</title>
        <authorList>
            <person name="Zhang X."/>
            <person name="Sun L."/>
            <person name="Yuan J."/>
            <person name="Sun Y."/>
            <person name="Gao Y."/>
            <person name="Zhang L."/>
            <person name="Li S."/>
            <person name="Dai H."/>
            <person name="Hamel J.F."/>
            <person name="Liu C."/>
            <person name="Yu Y."/>
            <person name="Liu S."/>
            <person name="Lin W."/>
            <person name="Guo K."/>
            <person name="Jin S."/>
            <person name="Xu P."/>
            <person name="Storey K.B."/>
            <person name="Huan P."/>
            <person name="Zhang T."/>
            <person name="Zhou Y."/>
            <person name="Zhang J."/>
            <person name="Lin C."/>
            <person name="Li X."/>
            <person name="Xing L."/>
            <person name="Huo D."/>
            <person name="Sun M."/>
            <person name="Wang L."/>
            <person name="Mercier A."/>
            <person name="Li F."/>
            <person name="Yang H."/>
            <person name="Xiang J."/>
        </authorList>
    </citation>
    <scope>NUCLEOTIDE SEQUENCE [LARGE SCALE GENOMIC DNA]</scope>
    <source>
        <strain evidence="11">Shaxun</strain>
        <tissue evidence="11">Muscle</tissue>
    </source>
</reference>
<feature type="transmembrane region" description="Helical" evidence="7">
    <location>
        <begin position="869"/>
        <end position="891"/>
    </location>
</feature>
<dbReference type="GO" id="GO:0004930">
    <property type="term" value="F:G protein-coupled receptor activity"/>
    <property type="evidence" value="ECO:0007669"/>
    <property type="project" value="InterPro"/>
</dbReference>
<feature type="transmembrane region" description="Helical" evidence="7">
    <location>
        <begin position="796"/>
        <end position="818"/>
    </location>
</feature>
<dbReference type="Gene3D" id="1.20.1070.10">
    <property type="entry name" value="Rhodopsin 7-helix transmembrane proteins"/>
    <property type="match status" value="1"/>
</dbReference>
<evidence type="ECO:0008006" key="13">
    <source>
        <dbReference type="Google" id="ProtNLM"/>
    </source>
</evidence>
<evidence type="ECO:0000256" key="3">
    <source>
        <dbReference type="ARBA" id="ARBA00022989"/>
    </source>
</evidence>
<keyword evidence="5 6" id="KW-1015">Disulfide bond</keyword>
<dbReference type="PROSITE" id="PS50261">
    <property type="entry name" value="G_PROTEIN_RECEP_F2_4"/>
    <property type="match status" value="1"/>
</dbReference>
<feature type="disulfide bond" evidence="6">
    <location>
        <begin position="43"/>
        <end position="107"/>
    </location>
</feature>
<keyword evidence="4 7" id="KW-0472">Membrane</keyword>
<proteinExistence type="predicted"/>
<dbReference type="InterPro" id="IPR001212">
    <property type="entry name" value="Somatomedin_B_dom"/>
</dbReference>
<dbReference type="PROSITE" id="PS50287">
    <property type="entry name" value="SRCR_2"/>
    <property type="match status" value="2"/>
</dbReference>
<dbReference type="GO" id="GO:0016020">
    <property type="term" value="C:membrane"/>
    <property type="evidence" value="ECO:0007669"/>
    <property type="project" value="UniProtKB-SubCell"/>
</dbReference>
<dbReference type="Gene3D" id="3.10.250.10">
    <property type="entry name" value="SRCR-like domain"/>
    <property type="match status" value="2"/>
</dbReference>
<dbReference type="GO" id="GO:0007166">
    <property type="term" value="P:cell surface receptor signaling pathway"/>
    <property type="evidence" value="ECO:0007669"/>
    <property type="project" value="InterPro"/>
</dbReference>
<dbReference type="AlphaFoldDB" id="A0A2G8L6Q7"/>
<evidence type="ECO:0000313" key="12">
    <source>
        <dbReference type="Proteomes" id="UP000230750"/>
    </source>
</evidence>
<evidence type="ECO:0000256" key="6">
    <source>
        <dbReference type="PROSITE-ProRule" id="PRU00196"/>
    </source>
</evidence>
<evidence type="ECO:0000256" key="1">
    <source>
        <dbReference type="ARBA" id="ARBA00004141"/>
    </source>
</evidence>
<evidence type="ECO:0000259" key="9">
    <source>
        <dbReference type="PROSITE" id="PS50287"/>
    </source>
</evidence>
<dbReference type="InterPro" id="IPR000832">
    <property type="entry name" value="GPCR_2_secretin-like"/>
</dbReference>
<dbReference type="SMART" id="SM00202">
    <property type="entry name" value="SR"/>
    <property type="match status" value="2"/>
</dbReference>
<dbReference type="InterPro" id="IPR017981">
    <property type="entry name" value="GPCR_2-like_7TM"/>
</dbReference>
<dbReference type="Pfam" id="PF00002">
    <property type="entry name" value="7tm_2"/>
    <property type="match status" value="1"/>
</dbReference>
<dbReference type="InterPro" id="IPR036024">
    <property type="entry name" value="Somatomedin_B-like_dom_sf"/>
</dbReference>
<dbReference type="EMBL" id="MRZV01000194">
    <property type="protein sequence ID" value="PIK55942.1"/>
    <property type="molecule type" value="Genomic_DNA"/>
</dbReference>
<comment type="subcellular location">
    <subcellularLocation>
        <location evidence="1">Membrane</location>
        <topology evidence="1">Multi-pass membrane protein</topology>
    </subcellularLocation>
</comment>
<evidence type="ECO:0000256" key="5">
    <source>
        <dbReference type="ARBA" id="ARBA00023157"/>
    </source>
</evidence>
<evidence type="ECO:0000259" key="8">
    <source>
        <dbReference type="PROSITE" id="PS50261"/>
    </source>
</evidence>
<comment type="caution">
    <text evidence="11">The sequence shown here is derived from an EMBL/GenBank/DDBJ whole genome shotgun (WGS) entry which is preliminary data.</text>
</comment>
<dbReference type="Gene3D" id="4.10.410.20">
    <property type="match status" value="1"/>
</dbReference>
<organism evidence="11 12">
    <name type="scientific">Stichopus japonicus</name>
    <name type="common">Sea cucumber</name>
    <dbReference type="NCBI Taxonomy" id="307972"/>
    <lineage>
        <taxon>Eukaryota</taxon>
        <taxon>Metazoa</taxon>
        <taxon>Echinodermata</taxon>
        <taxon>Eleutherozoa</taxon>
        <taxon>Echinozoa</taxon>
        <taxon>Holothuroidea</taxon>
        <taxon>Aspidochirotacea</taxon>
        <taxon>Aspidochirotida</taxon>
        <taxon>Stichopodidae</taxon>
        <taxon>Apostichopus</taxon>
    </lineage>
</organism>
<dbReference type="PANTHER" id="PTHR45902:SF1">
    <property type="entry name" value="LATROPHILIN RECEPTOR-LIKE PROTEIN A"/>
    <property type="match status" value="1"/>
</dbReference>
<keyword evidence="2 7" id="KW-0812">Transmembrane</keyword>
<dbReference type="PROSITE" id="PS50958">
    <property type="entry name" value="SMB_2"/>
    <property type="match status" value="1"/>
</dbReference>
<gene>
    <name evidence="11" type="ORF">BSL78_07138</name>
</gene>
<dbReference type="PROSITE" id="PS00524">
    <property type="entry name" value="SMB_1"/>
    <property type="match status" value="1"/>
</dbReference>
<comment type="caution">
    <text evidence="6">Lacks conserved residue(s) required for the propagation of feature annotation.</text>
</comment>
<feature type="transmembrane region" description="Helical" evidence="7">
    <location>
        <begin position="917"/>
        <end position="939"/>
    </location>
</feature>
<keyword evidence="12" id="KW-1185">Reference proteome</keyword>
<evidence type="ECO:0000256" key="7">
    <source>
        <dbReference type="SAM" id="Phobius"/>
    </source>
</evidence>
<feature type="transmembrane region" description="Helical" evidence="7">
    <location>
        <begin position="761"/>
        <end position="784"/>
    </location>
</feature>
<feature type="disulfide bond" evidence="6">
    <location>
        <begin position="90"/>
        <end position="100"/>
    </location>
</feature>
<dbReference type="OrthoDB" id="6134459at2759"/>
<dbReference type="SMART" id="SM00201">
    <property type="entry name" value="SO"/>
    <property type="match status" value="1"/>
</dbReference>
<feature type="domain" description="SRCR" evidence="9">
    <location>
        <begin position="19"/>
        <end position="118"/>
    </location>
</feature>
<feature type="domain" description="SRCR" evidence="9">
    <location>
        <begin position="125"/>
        <end position="235"/>
    </location>
</feature>
<evidence type="ECO:0000259" key="10">
    <source>
        <dbReference type="PROSITE" id="PS50958"/>
    </source>
</evidence>
<dbReference type="InterPro" id="IPR036772">
    <property type="entry name" value="SRCR-like_dom_sf"/>
</dbReference>
<evidence type="ECO:0000313" key="11">
    <source>
        <dbReference type="EMBL" id="PIK55942.1"/>
    </source>
</evidence>
<evidence type="ECO:0000256" key="2">
    <source>
        <dbReference type="ARBA" id="ARBA00022692"/>
    </source>
</evidence>
<dbReference type="SUPFAM" id="SSF90188">
    <property type="entry name" value="Somatomedin B domain"/>
    <property type="match status" value="1"/>
</dbReference>
<dbReference type="SUPFAM" id="SSF56487">
    <property type="entry name" value="SRCR-like"/>
    <property type="match status" value="2"/>
</dbReference>
<dbReference type="CDD" id="cd15039">
    <property type="entry name" value="7tmB3_Methuselah-like"/>
    <property type="match status" value="1"/>
</dbReference>
<dbReference type="PANTHER" id="PTHR45902">
    <property type="entry name" value="LATROPHILIN RECEPTOR-LIKE PROTEIN A"/>
    <property type="match status" value="1"/>
</dbReference>
<feature type="transmembrane region" description="Helical" evidence="7">
    <location>
        <begin position="824"/>
        <end position="848"/>
    </location>
</feature>
<dbReference type="InterPro" id="IPR001190">
    <property type="entry name" value="SRCR"/>
</dbReference>
<dbReference type="Pfam" id="PF01033">
    <property type="entry name" value="Somatomedin_B"/>
    <property type="match status" value="1"/>
</dbReference>
<dbReference type="Proteomes" id="UP000230750">
    <property type="component" value="Unassembled WGS sequence"/>
</dbReference>
<keyword evidence="3 7" id="KW-1133">Transmembrane helix</keyword>
<feature type="disulfide bond" evidence="6">
    <location>
        <begin position="56"/>
        <end position="117"/>
    </location>
</feature>